<dbReference type="SUPFAM" id="SSF47943">
    <property type="entry name" value="Retrovirus capsid protein, N-terminal core domain"/>
    <property type="match status" value="1"/>
</dbReference>
<dbReference type="InterPro" id="IPR050195">
    <property type="entry name" value="Primate_lentivir_Gag_pol-like"/>
</dbReference>
<dbReference type="InterPro" id="IPR045345">
    <property type="entry name" value="Gag_p24_C"/>
</dbReference>
<feature type="compositionally biased region" description="Basic and acidic residues" evidence="1">
    <location>
        <begin position="307"/>
        <end position="328"/>
    </location>
</feature>
<dbReference type="Proteomes" id="UP000288716">
    <property type="component" value="Unassembled WGS sequence"/>
</dbReference>
<sequence>MGQRLSKEAAFIQDLKGSLRERGIRVKKKDLISFFVFISDVCPWFIVEGPDISPLSWDKVGRCLNDLLQEKGANAVPIQTFSYWNLIRDILKDPSEDRGKLISLAEDFIRPLSRRASISSSKSLDRPSPCPSKPTPESKNFYPVLEKEPDELSLCEEGRYKETTTCAHYPKWPPATASAPPPPPSYPPFCAPPAPFCVPAMSSASHLPSLRVTAPVDALLKAKEDLSQQILVLKDVLSLQREFSQLNSDLSALQREMSSTFLSPSSSGFPPKKPHLRPRPPVLSFPVITRQQSKDPQSFTSKGENLNSDKDSENENERSSDNENRESKEEDEEEKEITAPAPVPPPDVRYKRLKFKPLKELNSAVKNYGPNAPFTQSMLDSLAEGGYLTPGEWTKVTQAVLSRGQFLSWKADFFDRCQALAQRNQRDPQAPEATWTMDKLTGQGHYLSETRQLRLPTGLLAQVKEAALGAWRMIPSKGALTVPLTRVIQGSQEPFSEFVARLQEVAERVLGPGEEDNSLLKQIAYENANSACRAALKGQLKNKSLHDMIRLCADVDTFSHKVAQGINLAIGAAL</sequence>
<evidence type="ECO:0000313" key="5">
    <source>
        <dbReference type="Proteomes" id="UP000288716"/>
    </source>
</evidence>
<dbReference type="Pfam" id="PF00607">
    <property type="entry name" value="Gag_p24"/>
    <property type="match status" value="1"/>
</dbReference>
<dbReference type="VEuPathDB" id="VectorBase:LDEU010865"/>
<comment type="caution">
    <text evidence="4">The sequence shown here is derived from an EMBL/GenBank/DDBJ whole genome shotgun (WGS) entry which is preliminary data.</text>
</comment>
<dbReference type="InterPro" id="IPR038124">
    <property type="entry name" value="B_retro_matrix_sf"/>
</dbReference>
<protein>
    <submittedName>
        <fullName evidence="4">Endogenous retrovirus group K member 8 Gag polyprotein-like protein</fullName>
    </submittedName>
</protein>
<dbReference type="SUPFAM" id="SSF47836">
    <property type="entry name" value="Retroviral matrix proteins"/>
    <property type="match status" value="1"/>
</dbReference>
<dbReference type="InterPro" id="IPR003322">
    <property type="entry name" value="B_retro_matrix"/>
</dbReference>
<proteinExistence type="predicted"/>
<dbReference type="Pfam" id="PF19317">
    <property type="entry name" value="Gag_p24_C"/>
    <property type="match status" value="1"/>
</dbReference>
<feature type="domain" description="Beta-retroviral matrix protein" evidence="2">
    <location>
        <begin position="9"/>
        <end position="91"/>
    </location>
</feature>
<dbReference type="PANTHER" id="PTHR40389:SF3">
    <property type="entry name" value="IGE-BINDING PROTEIN"/>
    <property type="match status" value="1"/>
</dbReference>
<evidence type="ECO:0000259" key="2">
    <source>
        <dbReference type="Pfam" id="PF02337"/>
    </source>
</evidence>
<dbReference type="InterPro" id="IPR010999">
    <property type="entry name" value="Retrovr_matrix"/>
</dbReference>
<dbReference type="InterPro" id="IPR008919">
    <property type="entry name" value="Retrov_capsid_N"/>
</dbReference>
<dbReference type="Gene3D" id="1.10.375.10">
    <property type="entry name" value="Human Immunodeficiency Virus Type 1 Capsid Protein"/>
    <property type="match status" value="1"/>
</dbReference>
<dbReference type="Gene3D" id="1.10.1200.30">
    <property type="match status" value="1"/>
</dbReference>
<dbReference type="Pfam" id="PF02337">
    <property type="entry name" value="Gag_p10"/>
    <property type="match status" value="1"/>
</dbReference>
<feature type="compositionally biased region" description="Low complexity" evidence="1">
    <location>
        <begin position="260"/>
        <end position="270"/>
    </location>
</feature>
<reference evidence="4 5" key="1">
    <citation type="journal article" date="2018" name="Gigascience">
        <title>Genomes of trombidid mites reveal novel predicted allergens and laterally-transferred genes associated with secondary metabolism.</title>
        <authorList>
            <person name="Dong X."/>
            <person name="Chaisiri K."/>
            <person name="Xia D."/>
            <person name="Armstrong S.D."/>
            <person name="Fang Y."/>
            <person name="Donnelly M.J."/>
            <person name="Kadowaki T."/>
            <person name="McGarry J.W."/>
            <person name="Darby A.C."/>
            <person name="Makepeace B.L."/>
        </authorList>
    </citation>
    <scope>NUCLEOTIDE SEQUENCE [LARGE SCALE GENOMIC DNA]</scope>
    <source>
        <strain evidence="4">UoL-UT</strain>
    </source>
</reference>
<dbReference type="GO" id="GO:0016032">
    <property type="term" value="P:viral process"/>
    <property type="evidence" value="ECO:0007669"/>
    <property type="project" value="InterPro"/>
</dbReference>
<dbReference type="Gene3D" id="1.10.150.490">
    <property type="entry name" value="Retroviral GAG p10 protein"/>
    <property type="match status" value="1"/>
</dbReference>
<dbReference type="PANTHER" id="PTHR40389">
    <property type="entry name" value="ENDOGENOUS RETROVIRUS GROUP K MEMBER 24 GAG POLYPROTEIN-RELATED"/>
    <property type="match status" value="1"/>
</dbReference>
<accession>A0A443S0X1</accession>
<dbReference type="STRING" id="299467.A0A443S0X1"/>
<organism evidence="4 5">
    <name type="scientific">Leptotrombidium deliense</name>
    <dbReference type="NCBI Taxonomy" id="299467"/>
    <lineage>
        <taxon>Eukaryota</taxon>
        <taxon>Metazoa</taxon>
        <taxon>Ecdysozoa</taxon>
        <taxon>Arthropoda</taxon>
        <taxon>Chelicerata</taxon>
        <taxon>Arachnida</taxon>
        <taxon>Acari</taxon>
        <taxon>Acariformes</taxon>
        <taxon>Trombidiformes</taxon>
        <taxon>Prostigmata</taxon>
        <taxon>Anystina</taxon>
        <taxon>Parasitengona</taxon>
        <taxon>Trombiculoidea</taxon>
        <taxon>Trombiculidae</taxon>
        <taxon>Leptotrombidium</taxon>
    </lineage>
</organism>
<dbReference type="EMBL" id="NCKV01013338">
    <property type="protein sequence ID" value="RWS21175.1"/>
    <property type="molecule type" value="Genomic_DNA"/>
</dbReference>
<feature type="region of interest" description="Disordered" evidence="1">
    <location>
        <begin position="119"/>
        <end position="141"/>
    </location>
</feature>
<evidence type="ECO:0000256" key="1">
    <source>
        <dbReference type="SAM" id="MobiDB-lite"/>
    </source>
</evidence>
<dbReference type="InterPro" id="IPR008916">
    <property type="entry name" value="Retrov_capsid_C"/>
</dbReference>
<dbReference type="GO" id="GO:0005198">
    <property type="term" value="F:structural molecule activity"/>
    <property type="evidence" value="ECO:0007669"/>
    <property type="project" value="InterPro"/>
</dbReference>
<gene>
    <name evidence="4" type="ORF">B4U80_11914</name>
</gene>
<dbReference type="OrthoDB" id="9634552at2759"/>
<keyword evidence="5" id="KW-1185">Reference proteome</keyword>
<dbReference type="AlphaFoldDB" id="A0A443S0X1"/>
<name>A0A443S0X1_9ACAR</name>
<feature type="compositionally biased region" description="Polar residues" evidence="1">
    <location>
        <begin position="289"/>
        <end position="306"/>
    </location>
</feature>
<evidence type="ECO:0000259" key="3">
    <source>
        <dbReference type="Pfam" id="PF19317"/>
    </source>
</evidence>
<dbReference type="SUPFAM" id="SSF47353">
    <property type="entry name" value="Retrovirus capsid dimerization domain-like"/>
    <property type="match status" value="1"/>
</dbReference>
<evidence type="ECO:0000313" key="4">
    <source>
        <dbReference type="EMBL" id="RWS21175.1"/>
    </source>
</evidence>
<feature type="domain" description="Retroviral nucleocapsid Gag protein p24 C-terminal" evidence="3">
    <location>
        <begin position="484"/>
        <end position="550"/>
    </location>
</feature>
<feature type="region of interest" description="Disordered" evidence="1">
    <location>
        <begin position="260"/>
        <end position="349"/>
    </location>
</feature>